<reference evidence="4" key="1">
    <citation type="submission" date="2021-07" db="EMBL/GenBank/DDBJ databases">
        <title>Roseobacter insulae sp. nov., isolated from a tidal flat.</title>
        <authorList>
            <person name="Park S."/>
            <person name="Yoon J.-H."/>
        </authorList>
    </citation>
    <scope>NUCLEOTIDE SEQUENCE</scope>
    <source>
        <strain evidence="4">YSTF-M11</strain>
    </source>
</reference>
<dbReference type="GO" id="GO:0006974">
    <property type="term" value="P:DNA damage response"/>
    <property type="evidence" value="ECO:0007669"/>
    <property type="project" value="TreeGrafter"/>
</dbReference>
<dbReference type="PROSITE" id="PS00584">
    <property type="entry name" value="PFKB_KINASES_2"/>
    <property type="match status" value="1"/>
</dbReference>
<evidence type="ECO:0000256" key="2">
    <source>
        <dbReference type="ARBA" id="ARBA00022777"/>
    </source>
</evidence>
<evidence type="ECO:0000259" key="3">
    <source>
        <dbReference type="Pfam" id="PF00294"/>
    </source>
</evidence>
<accession>A0A9X1FRQ4</accession>
<sequence length="290" mass="31360">MTRVACVGEAMIELSMNGSTAQVGVAGDTLNTAVYLKRSAPELAVDYMTCLGDDPFSRKIRDFIAEQHIGCSAIQVIPGKSPGLYAITTNAEGERAFTYWRSASAARDMFQKNSAFDFSALNTYDVIYLSGITMAILPHPVRLALVAHLQDTDVQVVYDSNYRPGLWEDQRTAQEVTRALWARADIALPSIDDEMALFDETEAQVAARCQRLAATGALKRGERGPLCLGTDVTQHYPVAATVLDTTAAGDSFNGGYLGAILTGRSQKDALRAGHDCAVRVVQHRGAIIPE</sequence>
<dbReference type="RefSeq" id="WP_219498160.1">
    <property type="nucleotide sequence ID" value="NZ_JAHXDN010000001.1"/>
</dbReference>
<dbReference type="EMBL" id="JAHXDN010000001">
    <property type="protein sequence ID" value="MBW4706490.1"/>
    <property type="molecule type" value="Genomic_DNA"/>
</dbReference>
<keyword evidence="2 4" id="KW-0418">Kinase</keyword>
<evidence type="ECO:0000313" key="4">
    <source>
        <dbReference type="EMBL" id="MBW4706490.1"/>
    </source>
</evidence>
<keyword evidence="5" id="KW-1185">Reference proteome</keyword>
<dbReference type="PANTHER" id="PTHR43085:SF15">
    <property type="entry name" value="2-DEHYDRO-3-DEOXYGLUCONOKINASE"/>
    <property type="match status" value="1"/>
</dbReference>
<dbReference type="GO" id="GO:0019698">
    <property type="term" value="P:D-galacturonate catabolic process"/>
    <property type="evidence" value="ECO:0007669"/>
    <property type="project" value="TreeGrafter"/>
</dbReference>
<dbReference type="InterPro" id="IPR011611">
    <property type="entry name" value="PfkB_dom"/>
</dbReference>
<dbReference type="InterPro" id="IPR050306">
    <property type="entry name" value="PfkB_Carbo_kinase"/>
</dbReference>
<keyword evidence="1" id="KW-0808">Transferase</keyword>
<dbReference type="GO" id="GO:0008673">
    <property type="term" value="F:2-dehydro-3-deoxygluconokinase activity"/>
    <property type="evidence" value="ECO:0007669"/>
    <property type="project" value="TreeGrafter"/>
</dbReference>
<dbReference type="CDD" id="cd01166">
    <property type="entry name" value="KdgK"/>
    <property type="match status" value="1"/>
</dbReference>
<dbReference type="GO" id="GO:0005829">
    <property type="term" value="C:cytosol"/>
    <property type="evidence" value="ECO:0007669"/>
    <property type="project" value="TreeGrafter"/>
</dbReference>
<dbReference type="Pfam" id="PF00294">
    <property type="entry name" value="PfkB"/>
    <property type="match status" value="1"/>
</dbReference>
<dbReference type="GO" id="GO:0042840">
    <property type="term" value="P:D-glucuronate catabolic process"/>
    <property type="evidence" value="ECO:0007669"/>
    <property type="project" value="TreeGrafter"/>
</dbReference>
<comment type="caution">
    <text evidence="4">The sequence shown here is derived from an EMBL/GenBank/DDBJ whole genome shotgun (WGS) entry which is preliminary data.</text>
</comment>
<name>A0A9X1FRQ4_9RHOB</name>
<evidence type="ECO:0000256" key="1">
    <source>
        <dbReference type="ARBA" id="ARBA00022679"/>
    </source>
</evidence>
<evidence type="ECO:0000313" key="5">
    <source>
        <dbReference type="Proteomes" id="UP001138661"/>
    </source>
</evidence>
<gene>
    <name evidence="4" type="ORF">KX928_01705</name>
</gene>
<proteinExistence type="predicted"/>
<dbReference type="AlphaFoldDB" id="A0A9X1FRQ4"/>
<feature type="domain" description="Carbohydrate kinase PfkB" evidence="3">
    <location>
        <begin position="1"/>
        <end position="289"/>
    </location>
</feature>
<protein>
    <submittedName>
        <fullName evidence="4">Sugar kinase</fullName>
    </submittedName>
</protein>
<organism evidence="4 5">
    <name type="scientific">Roseobacter insulae</name>
    <dbReference type="NCBI Taxonomy" id="2859783"/>
    <lineage>
        <taxon>Bacteria</taxon>
        <taxon>Pseudomonadati</taxon>
        <taxon>Pseudomonadota</taxon>
        <taxon>Alphaproteobacteria</taxon>
        <taxon>Rhodobacterales</taxon>
        <taxon>Roseobacteraceae</taxon>
        <taxon>Roseobacter</taxon>
    </lineage>
</organism>
<dbReference type="InterPro" id="IPR002173">
    <property type="entry name" value="Carboh/pur_kinase_PfkB_CS"/>
</dbReference>
<dbReference type="Proteomes" id="UP001138661">
    <property type="component" value="Unassembled WGS sequence"/>
</dbReference>
<dbReference type="PANTHER" id="PTHR43085">
    <property type="entry name" value="HEXOKINASE FAMILY MEMBER"/>
    <property type="match status" value="1"/>
</dbReference>